<dbReference type="Gene3D" id="1.10.730.20">
    <property type="match status" value="1"/>
</dbReference>
<feature type="binding site" evidence="10">
    <location>
        <position position="605"/>
    </location>
    <ligand>
        <name>ATP</name>
        <dbReference type="ChEBI" id="CHEBI:30616"/>
    </ligand>
</feature>
<dbReference type="STRING" id="29542.A6070_02940"/>
<dbReference type="EMBL" id="CP015518">
    <property type="protein sequence ID" value="APG25136.1"/>
    <property type="molecule type" value="Genomic_DNA"/>
</dbReference>
<feature type="binding site" evidence="10">
    <location>
        <position position="917"/>
    </location>
    <ligand>
        <name>Zn(2+)</name>
        <dbReference type="ChEBI" id="CHEBI:29105"/>
    </ligand>
</feature>
<evidence type="ECO:0000256" key="9">
    <source>
        <dbReference type="ARBA" id="ARBA00048359"/>
    </source>
</evidence>
<dbReference type="NCBIfam" id="TIGR00392">
    <property type="entry name" value="ileS"/>
    <property type="match status" value="1"/>
</dbReference>
<comment type="catalytic activity">
    <reaction evidence="9 10">
        <text>tRNA(Ile) + L-isoleucine + ATP = L-isoleucyl-tRNA(Ile) + AMP + diphosphate</text>
        <dbReference type="Rhea" id="RHEA:11060"/>
        <dbReference type="Rhea" id="RHEA-COMP:9666"/>
        <dbReference type="Rhea" id="RHEA-COMP:9695"/>
        <dbReference type="ChEBI" id="CHEBI:30616"/>
        <dbReference type="ChEBI" id="CHEBI:33019"/>
        <dbReference type="ChEBI" id="CHEBI:58045"/>
        <dbReference type="ChEBI" id="CHEBI:78442"/>
        <dbReference type="ChEBI" id="CHEBI:78528"/>
        <dbReference type="ChEBI" id="CHEBI:456215"/>
        <dbReference type="EC" id="6.1.1.5"/>
    </reaction>
</comment>
<dbReference type="SUPFAM" id="SSF52374">
    <property type="entry name" value="Nucleotidylyl transferase"/>
    <property type="match status" value="1"/>
</dbReference>
<dbReference type="OrthoDB" id="9810365at2"/>
<feature type="domain" description="Zinc finger FPG/IleRS-type" evidence="12">
    <location>
        <begin position="894"/>
        <end position="923"/>
    </location>
</feature>
<dbReference type="PRINTS" id="PR00984">
    <property type="entry name" value="TRNASYNTHILE"/>
</dbReference>
<comment type="function">
    <text evidence="8 10">Catalyzes the attachment of isoleucine to tRNA(Ile). As IleRS can inadvertently accommodate and process structurally similar amino acids such as valine, to avoid such errors it has two additional distinct tRNA(Ile)-dependent editing activities. One activity is designated as 'pretransfer' editing and involves the hydrolysis of activated Val-AMP. The other activity is designated 'posttransfer' editing and involves deacylation of mischarged Val-tRNA(Ile).</text>
</comment>
<feature type="short sequence motif" description="'HIGH' region" evidence="10">
    <location>
        <begin position="57"/>
        <end position="67"/>
    </location>
</feature>
<dbReference type="PROSITE" id="PS00178">
    <property type="entry name" value="AA_TRNA_LIGASE_I"/>
    <property type="match status" value="1"/>
</dbReference>
<dbReference type="PANTHER" id="PTHR42765">
    <property type="entry name" value="SOLEUCYL-TRNA SYNTHETASE"/>
    <property type="match status" value="1"/>
</dbReference>
<gene>
    <name evidence="10" type="primary">ileS</name>
    <name evidence="14" type="ORF">A7E75_08965</name>
</gene>
<dbReference type="InterPro" id="IPR050081">
    <property type="entry name" value="Ile-tRNA_ligase"/>
</dbReference>
<comment type="subcellular location">
    <subcellularLocation>
        <location evidence="10">Cytoplasm</location>
    </subcellularLocation>
</comment>
<name>A0A1L3GGS0_SYNAC</name>
<dbReference type="GO" id="GO:0006428">
    <property type="term" value="P:isoleucyl-tRNA aminoacylation"/>
    <property type="evidence" value="ECO:0007669"/>
    <property type="project" value="UniProtKB-UniRule"/>
</dbReference>
<keyword evidence="6 10" id="KW-0648">Protein biosynthesis</keyword>
<keyword evidence="2 10" id="KW-0963">Cytoplasm</keyword>
<comment type="cofactor">
    <cofactor evidence="10">
        <name>Zn(2+)</name>
        <dbReference type="ChEBI" id="CHEBI:29105"/>
    </cofactor>
    <text evidence="10">Binds 1 zinc ion per subunit.</text>
</comment>
<comment type="domain">
    <text evidence="10">IleRS has two distinct active sites: one for aminoacylation and one for editing. The misactivated valine is translocated from the active site to the editing site, which sterically excludes the correctly activated isoleucine. The single editing site contains two valyl binding pockets, one specific for each substrate (Val-AMP or Val-tRNA(Ile)).</text>
</comment>
<comment type="similarity">
    <text evidence="1 10">Belongs to the class-I aminoacyl-tRNA synthetase family. IleS type 1 subfamily.</text>
</comment>
<evidence type="ECO:0000256" key="8">
    <source>
        <dbReference type="ARBA" id="ARBA00025217"/>
    </source>
</evidence>
<dbReference type="InterPro" id="IPR014729">
    <property type="entry name" value="Rossmann-like_a/b/a_fold"/>
</dbReference>
<dbReference type="KEGG" id="pace:A6070_02940"/>
<dbReference type="Gene3D" id="1.10.10.830">
    <property type="entry name" value="Ile-tRNA synthetase CP2 domain-like"/>
    <property type="match status" value="1"/>
</dbReference>
<dbReference type="Proteomes" id="UP000182264">
    <property type="component" value="Chromosome"/>
</dbReference>
<evidence type="ECO:0000256" key="4">
    <source>
        <dbReference type="ARBA" id="ARBA00022741"/>
    </source>
</evidence>
<organism evidence="14 15">
    <name type="scientific">Syntrophotalea acetylenica</name>
    <name type="common">Pelobacter acetylenicus</name>
    <dbReference type="NCBI Taxonomy" id="29542"/>
    <lineage>
        <taxon>Bacteria</taxon>
        <taxon>Pseudomonadati</taxon>
        <taxon>Thermodesulfobacteriota</taxon>
        <taxon>Desulfuromonadia</taxon>
        <taxon>Desulfuromonadales</taxon>
        <taxon>Syntrophotaleaceae</taxon>
        <taxon>Syntrophotalea</taxon>
    </lineage>
</organism>
<evidence type="ECO:0000313" key="15">
    <source>
        <dbReference type="Proteomes" id="UP000182264"/>
    </source>
</evidence>
<sequence>MDYKQTLNLPETEFPMRGNLPRREPEILEQWQGMGLYEKMEEAGRKRPNFTLHDGPPYANGHIHIGHALNKILKDIVLKSRRMQGYYAPYVPGWDCHGLPIELMVDKQLGNKKREMSKAEIRKECRTYADTWVKIQSAEFERLGVLGEWNRPYLTMTHHYEAVTARELARFVERGGLFKGKKPIHWCSSCVTALAEAEVEYADHTSPSIYVKFAYADELPLELAELAGRELSFVIWTTTPWTIPANLAVCLNPALSYAIVEAGGELLVMAEDLVSSVMQQIGVEAYRVVRTFNAAIFERKTCRHPLYDRASLIILGDHVTLEAGTGCVHIAPGHGQDDYVVGLAYGLEVYNPVDDYGRYYENVEFFGGMKVSEANAAVNAKLSEVGALLQESNISHSYPHCWRCKKPIIFRATEQWFISMEANGLRAKALQHINDVTWIPRWGRDRIYNMVENRPDWCISRQRSWGVPITIFYCAKCGEALEDSRVMHHVADLFEQGGSDLWFEKEARDLMPAGTVCASCGHDDFIKETDILDVWFDSGVSHAAVLENRDYLQWPADLYLEGSDQHRGWFHSSLLASVGTREHTPYKAVLTHGFVVDGKGKKMSKSVGNVVAPEEVIKKYGAEILRLWVAAQDYRDDVRISDEILQRLSDAYRRIRNTARYMLGNLAGFDPSRDMVSDDQLLELDRWALAKLEDLAGKVEKAYESYEFHIIYHAVHNFCSVEMSSFYLDVLKDRLYASGAESLERRSAQTAMFRILECVTRLIAPVLSFTAEEIWGFLPGPRPESVHLADFVRFSGNSRDKLMEDRYDRLLAIRSEVSKALELARNDKVVGHSLDARVLLSSADSGLHELLNSYRQHLAALFIVSQVELLDDLQGGLQCESLPGLGIRVEKALGDKCERCWNYSTTVGDSAEHPNLCQRCVEVLSRQ</sequence>
<dbReference type="InterPro" id="IPR009008">
    <property type="entry name" value="Val/Leu/Ile-tRNA-synth_edit"/>
</dbReference>
<dbReference type="Pfam" id="PF00133">
    <property type="entry name" value="tRNA-synt_1"/>
    <property type="match status" value="1"/>
</dbReference>
<accession>A0A1L3GGS0</accession>
<evidence type="ECO:0000256" key="2">
    <source>
        <dbReference type="ARBA" id="ARBA00022490"/>
    </source>
</evidence>
<evidence type="ECO:0000256" key="3">
    <source>
        <dbReference type="ARBA" id="ARBA00022598"/>
    </source>
</evidence>
<reference evidence="14 15" key="1">
    <citation type="journal article" date="2017" name="Genome Announc.">
        <title>Complete Genome Sequences of Two Acetylene-Fermenting Pelobacter acetylenicus Strains.</title>
        <authorList>
            <person name="Sutton J.M."/>
            <person name="Baesman S.M."/>
            <person name="Fierst J.L."/>
            <person name="Poret-Peterson A.T."/>
            <person name="Oremland R.S."/>
            <person name="Dunlap D.S."/>
            <person name="Akob D.M."/>
        </authorList>
    </citation>
    <scope>NUCLEOTIDE SEQUENCE [LARGE SCALE GENOMIC DNA]</scope>
    <source>
        <strain evidence="14 15">DSM 3247</strain>
    </source>
</reference>
<dbReference type="SUPFAM" id="SSF47323">
    <property type="entry name" value="Anticodon-binding domain of a subclass of class I aminoacyl-tRNA synthetases"/>
    <property type="match status" value="1"/>
</dbReference>
<dbReference type="GO" id="GO:0008270">
    <property type="term" value="F:zinc ion binding"/>
    <property type="evidence" value="ECO:0007669"/>
    <property type="project" value="UniProtKB-UniRule"/>
</dbReference>
<dbReference type="Gene3D" id="3.40.50.620">
    <property type="entry name" value="HUPs"/>
    <property type="match status" value="2"/>
</dbReference>
<evidence type="ECO:0000256" key="5">
    <source>
        <dbReference type="ARBA" id="ARBA00022840"/>
    </source>
</evidence>
<dbReference type="GO" id="GO:0005524">
    <property type="term" value="F:ATP binding"/>
    <property type="evidence" value="ECO:0007669"/>
    <property type="project" value="UniProtKB-UniRule"/>
</dbReference>
<dbReference type="FunFam" id="1.10.730.20:FF:000001">
    <property type="entry name" value="Isoleucine--tRNA ligase"/>
    <property type="match status" value="1"/>
</dbReference>
<keyword evidence="4 10" id="KW-0547">Nucleotide-binding</keyword>
<keyword evidence="5 10" id="KW-0067">ATP-binding</keyword>
<dbReference type="InterPro" id="IPR002300">
    <property type="entry name" value="aa-tRNA-synth_Ia"/>
</dbReference>
<dbReference type="SUPFAM" id="SSF50677">
    <property type="entry name" value="ValRS/IleRS/LeuRS editing domain"/>
    <property type="match status" value="1"/>
</dbReference>
<evidence type="ECO:0000256" key="10">
    <source>
        <dbReference type="HAMAP-Rule" id="MF_02002"/>
    </source>
</evidence>
<dbReference type="InterPro" id="IPR002301">
    <property type="entry name" value="Ile-tRNA-ligase"/>
</dbReference>
<keyword evidence="10" id="KW-0479">Metal-binding</keyword>
<feature type="domain" description="Aminoacyl-tRNA synthetase class Ia" evidence="11">
    <location>
        <begin position="27"/>
        <end position="641"/>
    </location>
</feature>
<evidence type="ECO:0000259" key="13">
    <source>
        <dbReference type="Pfam" id="PF08264"/>
    </source>
</evidence>
<dbReference type="AlphaFoldDB" id="A0A1L3GGS0"/>
<dbReference type="PANTHER" id="PTHR42765:SF1">
    <property type="entry name" value="ISOLEUCINE--TRNA LIGASE, MITOCHONDRIAL"/>
    <property type="match status" value="1"/>
</dbReference>
<evidence type="ECO:0000259" key="12">
    <source>
        <dbReference type="Pfam" id="PF06827"/>
    </source>
</evidence>
<dbReference type="InterPro" id="IPR009080">
    <property type="entry name" value="tRNAsynth_Ia_anticodon-bd"/>
</dbReference>
<feature type="binding site" evidence="10">
    <location>
        <position position="897"/>
    </location>
    <ligand>
        <name>Zn(2+)</name>
        <dbReference type="ChEBI" id="CHEBI:29105"/>
    </ligand>
</feature>
<evidence type="ECO:0000256" key="1">
    <source>
        <dbReference type="ARBA" id="ARBA00006887"/>
    </source>
</evidence>
<dbReference type="Pfam" id="PF08264">
    <property type="entry name" value="Anticodon_1"/>
    <property type="match status" value="1"/>
</dbReference>
<keyword evidence="7 10" id="KW-0030">Aminoacyl-tRNA synthetase</keyword>
<comment type="subunit">
    <text evidence="10">Monomer.</text>
</comment>
<feature type="domain" description="Methionyl/Valyl/Leucyl/Isoleucyl-tRNA synthetase anticodon-binding" evidence="13">
    <location>
        <begin position="685"/>
        <end position="839"/>
    </location>
</feature>
<feature type="binding site" evidence="10">
    <location>
        <position position="561"/>
    </location>
    <ligand>
        <name>L-isoleucyl-5'-AMP</name>
        <dbReference type="ChEBI" id="CHEBI:178002"/>
    </ligand>
</feature>
<evidence type="ECO:0000256" key="6">
    <source>
        <dbReference type="ARBA" id="ARBA00022917"/>
    </source>
</evidence>
<dbReference type="GO" id="GO:0004822">
    <property type="term" value="F:isoleucine-tRNA ligase activity"/>
    <property type="evidence" value="ECO:0007669"/>
    <property type="project" value="UniProtKB-UniRule"/>
</dbReference>
<keyword evidence="3 10" id="KW-0436">Ligase</keyword>
<dbReference type="RefSeq" id="WP_072286985.1">
    <property type="nucleotide sequence ID" value="NZ_CP015455.1"/>
</dbReference>
<dbReference type="GO" id="GO:0005829">
    <property type="term" value="C:cytosol"/>
    <property type="evidence" value="ECO:0007669"/>
    <property type="project" value="TreeGrafter"/>
</dbReference>
<proteinExistence type="inferred from homology"/>
<feature type="binding site" evidence="10">
    <location>
        <position position="900"/>
    </location>
    <ligand>
        <name>Zn(2+)</name>
        <dbReference type="ChEBI" id="CHEBI:29105"/>
    </ligand>
</feature>
<dbReference type="CDD" id="cd07960">
    <property type="entry name" value="Anticodon_Ia_Ile_BEm"/>
    <property type="match status" value="1"/>
</dbReference>
<dbReference type="EC" id="6.1.1.5" evidence="10"/>
<keyword evidence="10" id="KW-0862">Zinc</keyword>
<dbReference type="Pfam" id="PF06827">
    <property type="entry name" value="zf-FPG_IleRS"/>
    <property type="match status" value="1"/>
</dbReference>
<dbReference type="HAMAP" id="MF_02002">
    <property type="entry name" value="Ile_tRNA_synth_type1"/>
    <property type="match status" value="1"/>
</dbReference>
<evidence type="ECO:0000256" key="7">
    <source>
        <dbReference type="ARBA" id="ARBA00023146"/>
    </source>
</evidence>
<dbReference type="InterPro" id="IPR033708">
    <property type="entry name" value="Anticodon_Ile_BEm"/>
</dbReference>
<protein>
    <recommendedName>
        <fullName evidence="10">Isoleucine--tRNA ligase</fullName>
        <ecNumber evidence="10">6.1.1.5</ecNumber>
    </recommendedName>
    <alternativeName>
        <fullName evidence="10">Isoleucyl-tRNA synthetase</fullName>
        <shortName evidence="10">IleRS</shortName>
    </alternativeName>
</protein>
<keyword evidence="15" id="KW-1185">Reference proteome</keyword>
<dbReference type="InterPro" id="IPR001412">
    <property type="entry name" value="aa-tRNA-synth_I_CS"/>
</dbReference>
<feature type="binding site" evidence="10">
    <location>
        <position position="920"/>
    </location>
    <ligand>
        <name>Zn(2+)</name>
        <dbReference type="ChEBI" id="CHEBI:29105"/>
    </ligand>
</feature>
<dbReference type="InterPro" id="IPR023585">
    <property type="entry name" value="Ile-tRNA-ligase_type1"/>
</dbReference>
<dbReference type="CDD" id="cd00818">
    <property type="entry name" value="IleRS_core"/>
    <property type="match status" value="1"/>
</dbReference>
<dbReference type="GO" id="GO:0000049">
    <property type="term" value="F:tRNA binding"/>
    <property type="evidence" value="ECO:0007669"/>
    <property type="project" value="InterPro"/>
</dbReference>
<feature type="short sequence motif" description="'KMSKS' region" evidence="10">
    <location>
        <begin position="602"/>
        <end position="606"/>
    </location>
</feature>
<evidence type="ECO:0000313" key="14">
    <source>
        <dbReference type="EMBL" id="APG25136.1"/>
    </source>
</evidence>
<dbReference type="InterPro" id="IPR010663">
    <property type="entry name" value="Znf_FPG/IleRS"/>
</dbReference>
<dbReference type="GO" id="GO:0002161">
    <property type="term" value="F:aminoacyl-tRNA deacylase activity"/>
    <property type="evidence" value="ECO:0007669"/>
    <property type="project" value="InterPro"/>
</dbReference>
<dbReference type="InterPro" id="IPR013155">
    <property type="entry name" value="M/V/L/I-tRNA-synth_anticd-bd"/>
</dbReference>
<evidence type="ECO:0000259" key="11">
    <source>
        <dbReference type="Pfam" id="PF00133"/>
    </source>
</evidence>